<comment type="caution">
    <text evidence="2">The sequence shown here is derived from an EMBL/GenBank/DDBJ whole genome shotgun (WGS) entry which is preliminary data.</text>
</comment>
<evidence type="ECO:0000313" key="3">
    <source>
        <dbReference type="Proteomes" id="UP000284842"/>
    </source>
</evidence>
<accession>A0A409VIL6</accession>
<feature type="region of interest" description="Disordered" evidence="1">
    <location>
        <begin position="1"/>
        <end position="128"/>
    </location>
</feature>
<reference evidence="2 3" key="1">
    <citation type="journal article" date="2018" name="Evol. Lett.">
        <title>Horizontal gene cluster transfer increased hallucinogenic mushroom diversity.</title>
        <authorList>
            <person name="Reynolds H.T."/>
            <person name="Vijayakumar V."/>
            <person name="Gluck-Thaler E."/>
            <person name="Korotkin H.B."/>
            <person name="Matheny P.B."/>
            <person name="Slot J.C."/>
        </authorList>
    </citation>
    <scope>NUCLEOTIDE SEQUENCE [LARGE SCALE GENOMIC DNA]</scope>
    <source>
        <strain evidence="2 3">2629</strain>
    </source>
</reference>
<name>A0A409VIL6_9AGAR</name>
<gene>
    <name evidence="2" type="ORF">CVT24_000211</name>
</gene>
<protein>
    <submittedName>
        <fullName evidence="2">Uncharacterized protein</fullName>
    </submittedName>
</protein>
<dbReference type="EMBL" id="NHTK01006051">
    <property type="protein sequence ID" value="PPQ66098.1"/>
    <property type="molecule type" value="Genomic_DNA"/>
</dbReference>
<evidence type="ECO:0000313" key="2">
    <source>
        <dbReference type="EMBL" id="PPQ66098.1"/>
    </source>
</evidence>
<proteinExistence type="predicted"/>
<keyword evidence="3" id="KW-1185">Reference proteome</keyword>
<dbReference type="Proteomes" id="UP000284842">
    <property type="component" value="Unassembled WGS sequence"/>
</dbReference>
<organism evidence="2 3">
    <name type="scientific">Panaeolus cyanescens</name>
    <dbReference type="NCBI Taxonomy" id="181874"/>
    <lineage>
        <taxon>Eukaryota</taxon>
        <taxon>Fungi</taxon>
        <taxon>Dikarya</taxon>
        <taxon>Basidiomycota</taxon>
        <taxon>Agaricomycotina</taxon>
        <taxon>Agaricomycetes</taxon>
        <taxon>Agaricomycetidae</taxon>
        <taxon>Agaricales</taxon>
        <taxon>Agaricineae</taxon>
        <taxon>Galeropsidaceae</taxon>
        <taxon>Panaeolus</taxon>
    </lineage>
</organism>
<dbReference type="InParanoid" id="A0A409VIL6"/>
<feature type="compositionally biased region" description="Low complexity" evidence="1">
    <location>
        <begin position="1"/>
        <end position="16"/>
    </location>
</feature>
<evidence type="ECO:0000256" key="1">
    <source>
        <dbReference type="SAM" id="MobiDB-lite"/>
    </source>
</evidence>
<dbReference type="AlphaFoldDB" id="A0A409VIL6"/>
<sequence>MPKAQNGTTNSSQSTSRVQNIRRVSGNNNHSVEQVKENNALPTPTGRSRGRGGATRGRGRSASPTKPRAQRPASPTKQPKAPGSPTKRGQSSGTVRGRTRGAGRGRGGSSAGRTKKDAGNNGTETPFVAADDDMVECYLDLPTGPNVPETMWGLEQNDFYEVDSFSVDVEGDLYGYSLSLQEDMPL</sequence>